<protein>
    <submittedName>
        <fullName evidence="5">DUF3459 domain-containing protein</fullName>
    </submittedName>
</protein>
<dbReference type="AlphaFoldDB" id="A0A4Q1CKL1"/>
<dbReference type="PANTHER" id="PTHR47786">
    <property type="entry name" value="ALPHA-1,4-GLUCAN:MALTOSE-1-PHOSPHATE MALTOSYLTRANSFERASE"/>
    <property type="match status" value="1"/>
</dbReference>
<keyword evidence="2" id="KW-0326">Glycosidase</keyword>
<proteinExistence type="inferred from homology"/>
<dbReference type="Pfam" id="PF00128">
    <property type="entry name" value="Alpha-amylase"/>
    <property type="match status" value="2"/>
</dbReference>
<dbReference type="Pfam" id="PF23915">
    <property type="entry name" value="SusG_C"/>
    <property type="match status" value="1"/>
</dbReference>
<dbReference type="SMART" id="SM00642">
    <property type="entry name" value="Aamy"/>
    <property type="match status" value="1"/>
</dbReference>
<gene>
    <name evidence="5" type="ORF">ESA94_00255</name>
</gene>
<organism evidence="5 6">
    <name type="scientific">Lacibacter luteus</name>
    <dbReference type="NCBI Taxonomy" id="2508719"/>
    <lineage>
        <taxon>Bacteria</taxon>
        <taxon>Pseudomonadati</taxon>
        <taxon>Bacteroidota</taxon>
        <taxon>Chitinophagia</taxon>
        <taxon>Chitinophagales</taxon>
        <taxon>Chitinophagaceae</taxon>
        <taxon>Lacibacter</taxon>
    </lineage>
</organism>
<keyword evidence="3" id="KW-0732">Signal</keyword>
<evidence type="ECO:0000256" key="1">
    <source>
        <dbReference type="ARBA" id="ARBA00008061"/>
    </source>
</evidence>
<evidence type="ECO:0000313" key="5">
    <source>
        <dbReference type="EMBL" id="RXK61486.1"/>
    </source>
</evidence>
<feature type="domain" description="Glycosyl hydrolase family 13 catalytic" evidence="4">
    <location>
        <begin position="34"/>
        <end position="365"/>
    </location>
</feature>
<dbReference type="InterPro" id="IPR056300">
    <property type="entry name" value="SusG-like_C"/>
</dbReference>
<dbReference type="Gene3D" id="2.60.40.1180">
    <property type="entry name" value="Golgi alpha-mannosidase II"/>
    <property type="match status" value="1"/>
</dbReference>
<dbReference type="SUPFAM" id="SSF51445">
    <property type="entry name" value="(Trans)glycosidases"/>
    <property type="match status" value="1"/>
</dbReference>
<dbReference type="RefSeq" id="WP_129128859.1">
    <property type="nucleotide sequence ID" value="NZ_SDHW01000001.1"/>
</dbReference>
<evidence type="ECO:0000256" key="3">
    <source>
        <dbReference type="SAM" id="SignalP"/>
    </source>
</evidence>
<name>A0A4Q1CKL1_9BACT</name>
<evidence type="ECO:0000256" key="2">
    <source>
        <dbReference type="ARBA" id="ARBA00023295"/>
    </source>
</evidence>
<sequence>MPSKKFMSAVTAFAVLFSSCTNLSDKKAEQTAAHTVPSYVLQSNIYEVNVRQYTPEGTFKAFEANLPRLKEMGAEILWFMPITPISKADRKGVLGSYYAVADYTAVNPEFGTMDDWKSLVNKAHELGFKVITDWVANHTGADNRWIQSNPDFFVKKADGTLAFAFDWSDTRDLNFWNPVLHDSMINAMKFWLTETKIDGFRCDVAMEVPRSFWQKCIAELKTVKPDIFMLAEGDVAWLHDAGFHASYGWDGFAKMKKVAKGEASPKVLDTVLRHLDETYNPNYIKMYFTSNHDENSWNKADYETMPGEIHAPFAVLSQTWKNTLPLIYSGQEEPFLDSISFFYKDTITFGKYQRAAFYKTLLALRKSTPALAVDAAYTKLQSSNDEAVFAYTREKGGKKVLVIFNLSNKPQTTKLQGAIAGETQNIFANKHEHLTDGQDFTLAPWGYLVYSY</sequence>
<dbReference type="Gene3D" id="3.20.20.80">
    <property type="entry name" value="Glycosidases"/>
    <property type="match status" value="1"/>
</dbReference>
<comment type="caution">
    <text evidence="5">The sequence shown here is derived from an EMBL/GenBank/DDBJ whole genome shotgun (WGS) entry which is preliminary data.</text>
</comment>
<evidence type="ECO:0000313" key="6">
    <source>
        <dbReference type="Proteomes" id="UP000290204"/>
    </source>
</evidence>
<feature type="signal peptide" evidence="3">
    <location>
        <begin position="1"/>
        <end position="23"/>
    </location>
</feature>
<dbReference type="PANTHER" id="PTHR47786:SF2">
    <property type="entry name" value="GLYCOSYL HYDROLASE FAMILY 13 CATALYTIC DOMAIN-CONTAINING PROTEIN"/>
    <property type="match status" value="1"/>
</dbReference>
<dbReference type="InterPro" id="IPR006047">
    <property type="entry name" value="GH13_cat_dom"/>
</dbReference>
<reference evidence="5 6" key="1">
    <citation type="submission" date="2019-01" db="EMBL/GenBank/DDBJ databases">
        <title>Lacibacter sp. strain TTM-7.</title>
        <authorList>
            <person name="Chen W.-M."/>
        </authorList>
    </citation>
    <scope>NUCLEOTIDE SEQUENCE [LARGE SCALE GENOMIC DNA]</scope>
    <source>
        <strain evidence="5 6">TTM-7</strain>
    </source>
</reference>
<comment type="similarity">
    <text evidence="1">Belongs to the glycosyl hydrolase 13 family.</text>
</comment>
<dbReference type="PROSITE" id="PS51257">
    <property type="entry name" value="PROKAR_LIPOPROTEIN"/>
    <property type="match status" value="1"/>
</dbReference>
<dbReference type="OrthoDB" id="9805159at2"/>
<keyword evidence="2" id="KW-0378">Hydrolase</keyword>
<dbReference type="CDD" id="cd11313">
    <property type="entry name" value="AmyAc_arch_bac_AmyA"/>
    <property type="match status" value="1"/>
</dbReference>
<keyword evidence="6" id="KW-1185">Reference proteome</keyword>
<dbReference type="EMBL" id="SDHW01000001">
    <property type="protein sequence ID" value="RXK61486.1"/>
    <property type="molecule type" value="Genomic_DNA"/>
</dbReference>
<dbReference type="GO" id="GO:0005975">
    <property type="term" value="P:carbohydrate metabolic process"/>
    <property type="evidence" value="ECO:0007669"/>
    <property type="project" value="InterPro"/>
</dbReference>
<accession>A0A4Q1CKL1</accession>
<dbReference type="SUPFAM" id="SSF51011">
    <property type="entry name" value="Glycosyl hydrolase domain"/>
    <property type="match status" value="1"/>
</dbReference>
<dbReference type="InterPro" id="IPR017853">
    <property type="entry name" value="GH"/>
</dbReference>
<evidence type="ECO:0000259" key="4">
    <source>
        <dbReference type="SMART" id="SM00642"/>
    </source>
</evidence>
<dbReference type="Proteomes" id="UP000290204">
    <property type="component" value="Unassembled WGS sequence"/>
</dbReference>
<feature type="chain" id="PRO_5020689495" evidence="3">
    <location>
        <begin position="24"/>
        <end position="452"/>
    </location>
</feature>
<dbReference type="InterPro" id="IPR013780">
    <property type="entry name" value="Glyco_hydro_b"/>
</dbReference>